<name>A0A1Y1HVG0_KLENI</name>
<dbReference type="OMA" id="HFEECIN"/>
<evidence type="ECO:0000259" key="5">
    <source>
        <dbReference type="PROSITE" id="PS50054"/>
    </source>
</evidence>
<dbReference type="PROSITE" id="PS00383">
    <property type="entry name" value="TYR_PHOSPHATASE_1"/>
    <property type="match status" value="1"/>
</dbReference>
<dbReference type="GO" id="GO:0005737">
    <property type="term" value="C:cytoplasm"/>
    <property type="evidence" value="ECO:0000318"/>
    <property type="project" value="GO_Central"/>
</dbReference>
<dbReference type="CDD" id="cd14498">
    <property type="entry name" value="DSP"/>
    <property type="match status" value="1"/>
</dbReference>
<dbReference type="InterPro" id="IPR016130">
    <property type="entry name" value="Tyr_Pase_AS"/>
</dbReference>
<dbReference type="PANTHER" id="PTHR10159:SF511">
    <property type="entry name" value="DUAL SPECIFICITY PROTEIN PHOSPHATASE 1"/>
    <property type="match status" value="1"/>
</dbReference>
<evidence type="ECO:0000256" key="4">
    <source>
        <dbReference type="ARBA" id="ARBA00022912"/>
    </source>
</evidence>
<sequence>MASESSSRGIPQLEEAGVNGWHLAPDKEGSCSFCARHARGARNFADLGGGLLLGAYDAASCPYVLQSLGVTHVVQVMKKSWPIRPPKFVNFEYFVIDVDDRDEEAEKLAAAWDDAFEFISAALKSGRGKVYVHCFAGVSRSPTVCIAYLMKEKGMRLEDADRTMPDKLEKEL</sequence>
<keyword evidence="8" id="KW-1185">Reference proteome</keyword>
<dbReference type="PROSITE" id="PS50056">
    <property type="entry name" value="TYR_PHOSPHATASE_2"/>
    <property type="match status" value="1"/>
</dbReference>
<comment type="similarity">
    <text evidence="1">Belongs to the protein-tyrosine phosphatase family. Non-receptor class dual specificity subfamily.</text>
</comment>
<evidence type="ECO:0000313" key="7">
    <source>
        <dbReference type="EMBL" id="GAQ80516.1"/>
    </source>
</evidence>
<gene>
    <name evidence="7" type="ORF">KFL_000560060</name>
</gene>
<dbReference type="GO" id="GO:0043409">
    <property type="term" value="P:negative regulation of MAPK cascade"/>
    <property type="evidence" value="ECO:0000318"/>
    <property type="project" value="GO_Central"/>
</dbReference>
<evidence type="ECO:0000313" key="8">
    <source>
        <dbReference type="Proteomes" id="UP000054558"/>
    </source>
</evidence>
<feature type="domain" description="Tyrosine specific protein phosphatases" evidence="6">
    <location>
        <begin position="113"/>
        <end position="172"/>
    </location>
</feature>
<dbReference type="AlphaFoldDB" id="A0A1Y1HVG0"/>
<evidence type="ECO:0000256" key="1">
    <source>
        <dbReference type="ARBA" id="ARBA00008601"/>
    </source>
</evidence>
<keyword evidence="3" id="KW-0378">Hydrolase</keyword>
<dbReference type="Proteomes" id="UP000054558">
    <property type="component" value="Unassembled WGS sequence"/>
</dbReference>
<keyword evidence="4" id="KW-0904">Protein phosphatase</keyword>
<feature type="domain" description="Tyrosine-protein phosphatase" evidence="5">
    <location>
        <begin position="43"/>
        <end position="172"/>
    </location>
</feature>
<evidence type="ECO:0000256" key="2">
    <source>
        <dbReference type="ARBA" id="ARBA00013064"/>
    </source>
</evidence>
<dbReference type="OrthoDB" id="10252009at2759"/>
<dbReference type="InterPro" id="IPR000340">
    <property type="entry name" value="Dual-sp_phosphatase_cat-dom"/>
</dbReference>
<dbReference type="PANTHER" id="PTHR10159">
    <property type="entry name" value="DUAL SPECIFICITY PROTEIN PHOSPHATASE"/>
    <property type="match status" value="1"/>
</dbReference>
<dbReference type="Pfam" id="PF00782">
    <property type="entry name" value="DSPc"/>
    <property type="match status" value="1"/>
</dbReference>
<dbReference type="SUPFAM" id="SSF52799">
    <property type="entry name" value="(Phosphotyrosine protein) phosphatases II"/>
    <property type="match status" value="1"/>
</dbReference>
<evidence type="ECO:0000259" key="6">
    <source>
        <dbReference type="PROSITE" id="PS50056"/>
    </source>
</evidence>
<dbReference type="InterPro" id="IPR029021">
    <property type="entry name" value="Prot-tyrosine_phosphatase-like"/>
</dbReference>
<dbReference type="GO" id="GO:0033550">
    <property type="term" value="F:MAP kinase tyrosine phosphatase activity"/>
    <property type="evidence" value="ECO:0000318"/>
    <property type="project" value="GO_Central"/>
</dbReference>
<dbReference type="EC" id="3.1.3.48" evidence="2"/>
<dbReference type="STRING" id="105231.A0A1Y1HVG0"/>
<dbReference type="PROSITE" id="PS50054">
    <property type="entry name" value="TYR_PHOSPHATASE_DUAL"/>
    <property type="match status" value="1"/>
</dbReference>
<dbReference type="GO" id="GO:0017017">
    <property type="term" value="F:MAP kinase tyrosine/serine/threonine phosphatase activity"/>
    <property type="evidence" value="ECO:0000318"/>
    <property type="project" value="GO_Central"/>
</dbReference>
<dbReference type="InterPro" id="IPR020422">
    <property type="entry name" value="TYR_PHOSPHATASE_DUAL_dom"/>
</dbReference>
<dbReference type="GO" id="GO:0007165">
    <property type="term" value="P:signal transduction"/>
    <property type="evidence" value="ECO:0000318"/>
    <property type="project" value="GO_Central"/>
</dbReference>
<evidence type="ECO:0000256" key="3">
    <source>
        <dbReference type="ARBA" id="ARBA00022801"/>
    </source>
</evidence>
<reference evidence="7 8" key="1">
    <citation type="journal article" date="2014" name="Nat. Commun.">
        <title>Klebsormidium flaccidum genome reveals primary factors for plant terrestrial adaptation.</title>
        <authorList>
            <person name="Hori K."/>
            <person name="Maruyama F."/>
            <person name="Fujisawa T."/>
            <person name="Togashi T."/>
            <person name="Yamamoto N."/>
            <person name="Seo M."/>
            <person name="Sato S."/>
            <person name="Yamada T."/>
            <person name="Mori H."/>
            <person name="Tajima N."/>
            <person name="Moriyama T."/>
            <person name="Ikeuchi M."/>
            <person name="Watanabe M."/>
            <person name="Wada H."/>
            <person name="Kobayashi K."/>
            <person name="Saito M."/>
            <person name="Masuda T."/>
            <person name="Sasaki-Sekimoto Y."/>
            <person name="Mashiguchi K."/>
            <person name="Awai K."/>
            <person name="Shimojima M."/>
            <person name="Masuda S."/>
            <person name="Iwai M."/>
            <person name="Nobusawa T."/>
            <person name="Narise T."/>
            <person name="Kondo S."/>
            <person name="Saito H."/>
            <person name="Sato R."/>
            <person name="Murakawa M."/>
            <person name="Ihara Y."/>
            <person name="Oshima-Yamada Y."/>
            <person name="Ohtaka K."/>
            <person name="Satoh M."/>
            <person name="Sonobe K."/>
            <person name="Ishii M."/>
            <person name="Ohtani R."/>
            <person name="Kanamori-Sato M."/>
            <person name="Honoki R."/>
            <person name="Miyazaki D."/>
            <person name="Mochizuki H."/>
            <person name="Umetsu J."/>
            <person name="Higashi K."/>
            <person name="Shibata D."/>
            <person name="Kamiya Y."/>
            <person name="Sato N."/>
            <person name="Nakamura Y."/>
            <person name="Tabata S."/>
            <person name="Ida S."/>
            <person name="Kurokawa K."/>
            <person name="Ohta H."/>
        </authorList>
    </citation>
    <scope>NUCLEOTIDE SEQUENCE [LARGE SCALE GENOMIC DNA]</scope>
    <source>
        <strain evidence="7 8">NIES-2285</strain>
    </source>
</reference>
<proteinExistence type="inferred from homology"/>
<protein>
    <recommendedName>
        <fullName evidence="2">protein-tyrosine-phosphatase</fullName>
        <ecNumber evidence="2">3.1.3.48</ecNumber>
    </recommendedName>
</protein>
<dbReference type="InterPro" id="IPR000387">
    <property type="entry name" value="Tyr_Pase_dom"/>
</dbReference>
<dbReference type="EMBL" id="DF237005">
    <property type="protein sequence ID" value="GAQ80516.1"/>
    <property type="molecule type" value="Genomic_DNA"/>
</dbReference>
<organism evidence="7 8">
    <name type="scientific">Klebsormidium nitens</name>
    <name type="common">Green alga</name>
    <name type="synonym">Ulothrix nitens</name>
    <dbReference type="NCBI Taxonomy" id="105231"/>
    <lineage>
        <taxon>Eukaryota</taxon>
        <taxon>Viridiplantae</taxon>
        <taxon>Streptophyta</taxon>
        <taxon>Klebsormidiophyceae</taxon>
        <taxon>Klebsormidiales</taxon>
        <taxon>Klebsormidiaceae</taxon>
        <taxon>Klebsormidium</taxon>
    </lineage>
</organism>
<accession>A0A1Y1HVG0</accession>
<dbReference type="Gene3D" id="3.90.190.10">
    <property type="entry name" value="Protein tyrosine phosphatase superfamily"/>
    <property type="match status" value="1"/>
</dbReference>
<dbReference type="GO" id="GO:0008330">
    <property type="term" value="F:protein tyrosine/threonine phosphatase activity"/>
    <property type="evidence" value="ECO:0000318"/>
    <property type="project" value="GO_Central"/>
</dbReference>
<dbReference type="SMART" id="SM00195">
    <property type="entry name" value="DSPc"/>
    <property type="match status" value="1"/>
</dbReference>